<evidence type="ECO:0000313" key="3">
    <source>
        <dbReference type="Proteomes" id="UP000199702"/>
    </source>
</evidence>
<dbReference type="EMBL" id="FNYA01000006">
    <property type="protein sequence ID" value="SEJ12948.1"/>
    <property type="molecule type" value="Genomic_DNA"/>
</dbReference>
<sequence length="281" mass="31582">MKKYIVLSLLLITGLASAQISMPQASPMSKVDQTVGLTQIEVDYHRPSAKGRAVYGELVPYGKNWRTGANENTTITFSQDVVIDGKPLAKGTYALYTTPKADAWDIIFYKDIHNWGLPEEWSDEKIALKTSAKPESLNRLVETFTISFNNVTTEAANLELSWEKTLVSIKIDVPTQKIVLKTIEDVMDGPSANEYYTSSQYYYQSNTDLNKALIWINQGIALSGDKVPYWYNRLKSLIQYKLGDKKGAIESAKLSLAGATTDKNEDYIKQNKDSIELWSKK</sequence>
<dbReference type="AlphaFoldDB" id="A0A1H6W7J4"/>
<dbReference type="OrthoDB" id="187854at2"/>
<accession>A0A1H6W7J4</accession>
<evidence type="ECO:0000313" key="2">
    <source>
        <dbReference type="EMBL" id="SEJ12948.1"/>
    </source>
</evidence>
<evidence type="ECO:0000256" key="1">
    <source>
        <dbReference type="SAM" id="SignalP"/>
    </source>
</evidence>
<reference evidence="3" key="1">
    <citation type="submission" date="2016-10" db="EMBL/GenBank/DDBJ databases">
        <authorList>
            <person name="Varghese N."/>
            <person name="Submissions S."/>
        </authorList>
    </citation>
    <scope>NUCLEOTIDE SEQUENCE [LARGE SCALE GENOMIC DNA]</scope>
    <source>
        <strain evidence="3">DSM 17934</strain>
    </source>
</reference>
<proteinExistence type="predicted"/>
<dbReference type="RefSeq" id="WP_091313956.1">
    <property type="nucleotide sequence ID" value="NZ_CBCSJU010000001.1"/>
</dbReference>
<evidence type="ECO:0008006" key="4">
    <source>
        <dbReference type="Google" id="ProtNLM"/>
    </source>
</evidence>
<name>A0A1H6W7J4_9FLAO</name>
<dbReference type="Pfam" id="PF11138">
    <property type="entry name" value="DUF2911"/>
    <property type="match status" value="1"/>
</dbReference>
<feature type="signal peptide" evidence="1">
    <location>
        <begin position="1"/>
        <end position="18"/>
    </location>
</feature>
<keyword evidence="3" id="KW-1185">Reference proteome</keyword>
<dbReference type="InterPro" id="IPR021314">
    <property type="entry name" value="DUF2911"/>
</dbReference>
<feature type="chain" id="PRO_5011668505" description="DUF2911 domain-containing protein" evidence="1">
    <location>
        <begin position="19"/>
        <end position="281"/>
    </location>
</feature>
<keyword evidence="1" id="KW-0732">Signal</keyword>
<dbReference type="Proteomes" id="UP000199702">
    <property type="component" value="Unassembled WGS sequence"/>
</dbReference>
<protein>
    <recommendedName>
        <fullName evidence="4">DUF2911 domain-containing protein</fullName>
    </recommendedName>
</protein>
<gene>
    <name evidence="2" type="ORF">SAMN05660918_2473</name>
</gene>
<organism evidence="2 3">
    <name type="scientific">Flavobacterium terrigena</name>
    <dbReference type="NCBI Taxonomy" id="402734"/>
    <lineage>
        <taxon>Bacteria</taxon>
        <taxon>Pseudomonadati</taxon>
        <taxon>Bacteroidota</taxon>
        <taxon>Flavobacteriia</taxon>
        <taxon>Flavobacteriales</taxon>
        <taxon>Flavobacteriaceae</taxon>
        <taxon>Flavobacterium</taxon>
    </lineage>
</organism>
<dbReference type="STRING" id="402734.SAMN05660918_2473"/>